<gene>
    <name evidence="2" type="ORF">METZ01_LOCUS334344</name>
</gene>
<organism evidence="2">
    <name type="scientific">marine metagenome</name>
    <dbReference type="NCBI Taxonomy" id="408172"/>
    <lineage>
        <taxon>unclassified sequences</taxon>
        <taxon>metagenomes</taxon>
        <taxon>ecological metagenomes</taxon>
    </lineage>
</organism>
<keyword evidence="1" id="KW-1133">Transmembrane helix</keyword>
<keyword evidence="1" id="KW-0472">Membrane</keyword>
<feature type="transmembrane region" description="Helical" evidence="1">
    <location>
        <begin position="141"/>
        <end position="169"/>
    </location>
</feature>
<proteinExistence type="predicted"/>
<feature type="transmembrane region" description="Helical" evidence="1">
    <location>
        <begin position="65"/>
        <end position="82"/>
    </location>
</feature>
<keyword evidence="1" id="KW-0812">Transmembrane</keyword>
<evidence type="ECO:0000313" key="2">
    <source>
        <dbReference type="EMBL" id="SVC81490.1"/>
    </source>
</evidence>
<name>A0A382Q951_9ZZZZ</name>
<dbReference type="AlphaFoldDB" id="A0A382Q951"/>
<dbReference type="EMBL" id="UINC01112498">
    <property type="protein sequence ID" value="SVC81490.1"/>
    <property type="molecule type" value="Genomic_DNA"/>
</dbReference>
<feature type="non-terminal residue" evidence="2">
    <location>
        <position position="1"/>
    </location>
</feature>
<evidence type="ECO:0000256" key="1">
    <source>
        <dbReference type="SAM" id="Phobius"/>
    </source>
</evidence>
<sequence>VKEFFKKVSEQITTSIKFLINPSSWRKGYEQGKEYFPHLKTLVMDDIDIPKIVEFVTKNRKEQQVYTIITTIALINGAIAFVPGQMGIGVVICRGLEAYMAFEISKTVGLKVELKNFVKLIIATGIVTVSVFWLMKTFLSFFFSLTGGLFVPAEILATNFLGVFFWLAFEEIKKFKEIKSLSTVKSLKIGGQAIKHSYELAKAQIKVIGNVGKQLKNLSKNIWHFINFKKNSEQLIKGDVFFALCLARLLENKCDTFNGPFGTMYLDAWRKSFTQKLGPEASCVDIAKFAQSHSADQMEGLQKPVRGKLQEIM</sequence>
<feature type="non-terminal residue" evidence="2">
    <location>
        <position position="313"/>
    </location>
</feature>
<feature type="transmembrane region" description="Helical" evidence="1">
    <location>
        <begin position="117"/>
        <end position="135"/>
    </location>
</feature>
<protein>
    <submittedName>
        <fullName evidence="2">Uncharacterized protein</fullName>
    </submittedName>
</protein>
<reference evidence="2" key="1">
    <citation type="submission" date="2018-05" db="EMBL/GenBank/DDBJ databases">
        <authorList>
            <person name="Lanie J.A."/>
            <person name="Ng W.-L."/>
            <person name="Kazmierczak K.M."/>
            <person name="Andrzejewski T.M."/>
            <person name="Davidsen T.M."/>
            <person name="Wayne K.J."/>
            <person name="Tettelin H."/>
            <person name="Glass J.I."/>
            <person name="Rusch D."/>
            <person name="Podicherti R."/>
            <person name="Tsui H.-C.T."/>
            <person name="Winkler M.E."/>
        </authorList>
    </citation>
    <scope>NUCLEOTIDE SEQUENCE</scope>
</reference>
<accession>A0A382Q951</accession>